<dbReference type="EMBL" id="MU864043">
    <property type="protein sequence ID" value="KAK4194726.1"/>
    <property type="molecule type" value="Genomic_DNA"/>
</dbReference>
<sequence>MDNIQDCIIANPNADWSRRNPDRDYEATTRSTESAVNALSRLSHTTSNAHRDVLPAVGSREAKVKEGLEAMRKALADFNHRVSAEKDQADQLESLRRAFRGAIAGAGGLQTLVEPHDDPETAKLIFQLAYQLSRLSQYQPLLKELKDAGSLAAQGITASPQELTQETIKDLQVKVSQSQGLVQDLQVKLSKSQGLVQDLQNEMISVKKNLYETEQKANKAKNKAKDEKTERLILRREIITALQTVSATQQDIESLNKRFADLQEEHAGCAAEHQLHNETGSQLERTNSDLEQALADSERKRKRMEDDNERNQRVLVGFLTRSVRIKTEDSELAEFAEAIQDGDTCLAAKAAAVECWTFNPPWGPGVTPLPPGDGQSAVFTQVSMELYSCMRQGRWDGVATRLAHEFCEIAARERTINFGFVELVMNETIAAGEVKPRSDWTAAAYSCWLAIAHAAYILHNRCKDAGVARRLQGYLDKFRALVNSSWARAVLLGADESEAEPNLQAYLEIKDQDVKIVREETAEKRFILVLDLIRRTVRVTCWECWALDSVDNAINIAARPGEVAETSFDINSQEEFLWYLDNILG</sequence>
<accession>A0AAN6X6U1</accession>
<evidence type="ECO:0000313" key="2">
    <source>
        <dbReference type="EMBL" id="KAK4194726.1"/>
    </source>
</evidence>
<comment type="caution">
    <text evidence="2">The sequence shown here is derived from an EMBL/GenBank/DDBJ whole genome shotgun (WGS) entry which is preliminary data.</text>
</comment>
<evidence type="ECO:0000256" key="1">
    <source>
        <dbReference type="SAM" id="Coils"/>
    </source>
</evidence>
<name>A0AAN6X6U1_9PEZI</name>
<gene>
    <name evidence="2" type="ORF">QBC40DRAFT_259725</name>
</gene>
<feature type="coiled-coil region" evidence="1">
    <location>
        <begin position="182"/>
        <end position="314"/>
    </location>
</feature>
<keyword evidence="3" id="KW-1185">Reference proteome</keyword>
<dbReference type="AlphaFoldDB" id="A0AAN6X6U1"/>
<dbReference type="Proteomes" id="UP001303160">
    <property type="component" value="Unassembled WGS sequence"/>
</dbReference>
<keyword evidence="1" id="KW-0175">Coiled coil</keyword>
<reference evidence="2" key="2">
    <citation type="submission" date="2023-05" db="EMBL/GenBank/DDBJ databases">
        <authorList>
            <consortium name="Lawrence Berkeley National Laboratory"/>
            <person name="Steindorff A."/>
            <person name="Hensen N."/>
            <person name="Bonometti L."/>
            <person name="Westerberg I."/>
            <person name="Brannstrom I.O."/>
            <person name="Guillou S."/>
            <person name="Cros-Aarteil S."/>
            <person name="Calhoun S."/>
            <person name="Haridas S."/>
            <person name="Kuo A."/>
            <person name="Mondo S."/>
            <person name="Pangilinan J."/>
            <person name="Riley R."/>
            <person name="Labutti K."/>
            <person name="Andreopoulos B."/>
            <person name="Lipzen A."/>
            <person name="Chen C."/>
            <person name="Yanf M."/>
            <person name="Daum C."/>
            <person name="Ng V."/>
            <person name="Clum A."/>
            <person name="Ohm R."/>
            <person name="Martin F."/>
            <person name="Silar P."/>
            <person name="Natvig D."/>
            <person name="Lalanne C."/>
            <person name="Gautier V."/>
            <person name="Ament-Velasquez S.L."/>
            <person name="Kruys A."/>
            <person name="Hutchinson M.I."/>
            <person name="Powell A.J."/>
            <person name="Barry K."/>
            <person name="Miller A.N."/>
            <person name="Grigoriev I.V."/>
            <person name="Debuchy R."/>
            <person name="Gladieux P."/>
            <person name="Thoren M.H."/>
            <person name="Johannesson H."/>
        </authorList>
    </citation>
    <scope>NUCLEOTIDE SEQUENCE</scope>
    <source>
        <strain evidence="2">CBS 315.58</strain>
    </source>
</reference>
<proteinExistence type="predicted"/>
<reference evidence="2" key="1">
    <citation type="journal article" date="2023" name="Mol. Phylogenet. Evol.">
        <title>Genome-scale phylogeny and comparative genomics of the fungal order Sordariales.</title>
        <authorList>
            <person name="Hensen N."/>
            <person name="Bonometti L."/>
            <person name="Westerberg I."/>
            <person name="Brannstrom I.O."/>
            <person name="Guillou S."/>
            <person name="Cros-Aarteil S."/>
            <person name="Calhoun S."/>
            <person name="Haridas S."/>
            <person name="Kuo A."/>
            <person name="Mondo S."/>
            <person name="Pangilinan J."/>
            <person name="Riley R."/>
            <person name="LaButti K."/>
            <person name="Andreopoulos B."/>
            <person name="Lipzen A."/>
            <person name="Chen C."/>
            <person name="Yan M."/>
            <person name="Daum C."/>
            <person name="Ng V."/>
            <person name="Clum A."/>
            <person name="Steindorff A."/>
            <person name="Ohm R.A."/>
            <person name="Martin F."/>
            <person name="Silar P."/>
            <person name="Natvig D.O."/>
            <person name="Lalanne C."/>
            <person name="Gautier V."/>
            <person name="Ament-Velasquez S.L."/>
            <person name="Kruys A."/>
            <person name="Hutchinson M.I."/>
            <person name="Powell A.J."/>
            <person name="Barry K."/>
            <person name="Miller A.N."/>
            <person name="Grigoriev I.V."/>
            <person name="Debuchy R."/>
            <person name="Gladieux P."/>
            <person name="Hiltunen Thoren M."/>
            <person name="Johannesson H."/>
        </authorList>
    </citation>
    <scope>NUCLEOTIDE SEQUENCE</scope>
    <source>
        <strain evidence="2">CBS 315.58</strain>
    </source>
</reference>
<protein>
    <submittedName>
        <fullName evidence="2">Uncharacterized protein</fullName>
    </submittedName>
</protein>
<evidence type="ECO:0000313" key="3">
    <source>
        <dbReference type="Proteomes" id="UP001303160"/>
    </source>
</evidence>
<organism evidence="2 3">
    <name type="scientific">Triangularia verruculosa</name>
    <dbReference type="NCBI Taxonomy" id="2587418"/>
    <lineage>
        <taxon>Eukaryota</taxon>
        <taxon>Fungi</taxon>
        <taxon>Dikarya</taxon>
        <taxon>Ascomycota</taxon>
        <taxon>Pezizomycotina</taxon>
        <taxon>Sordariomycetes</taxon>
        <taxon>Sordariomycetidae</taxon>
        <taxon>Sordariales</taxon>
        <taxon>Podosporaceae</taxon>
        <taxon>Triangularia</taxon>
    </lineage>
</organism>